<evidence type="ECO:0000313" key="7">
    <source>
        <dbReference type="EMBL" id="VDN09269.1"/>
    </source>
</evidence>
<feature type="transmembrane region" description="Helical" evidence="5">
    <location>
        <begin position="319"/>
        <end position="344"/>
    </location>
</feature>
<feature type="transmembrane region" description="Helical" evidence="5">
    <location>
        <begin position="113"/>
        <end position="135"/>
    </location>
</feature>
<keyword evidence="8" id="KW-1185">Reference proteome</keyword>
<evidence type="ECO:0000256" key="2">
    <source>
        <dbReference type="ARBA" id="ARBA00022692"/>
    </source>
</evidence>
<accession>A0A3P7NIN5</accession>
<feature type="transmembrane region" description="Helical" evidence="5">
    <location>
        <begin position="356"/>
        <end position="375"/>
    </location>
</feature>
<comment type="subcellular location">
    <subcellularLocation>
        <location evidence="1">Membrane</location>
    </subcellularLocation>
</comment>
<evidence type="ECO:0000256" key="1">
    <source>
        <dbReference type="ARBA" id="ARBA00004370"/>
    </source>
</evidence>
<proteinExistence type="predicted"/>
<dbReference type="PROSITE" id="PS50262">
    <property type="entry name" value="G_PROTEIN_RECEP_F1_2"/>
    <property type="match status" value="1"/>
</dbReference>
<evidence type="ECO:0000256" key="5">
    <source>
        <dbReference type="SAM" id="Phobius"/>
    </source>
</evidence>
<evidence type="ECO:0000259" key="6">
    <source>
        <dbReference type="PROSITE" id="PS50262"/>
    </source>
</evidence>
<evidence type="ECO:0000256" key="3">
    <source>
        <dbReference type="ARBA" id="ARBA00022989"/>
    </source>
</evidence>
<dbReference type="Proteomes" id="UP000281553">
    <property type="component" value="Unassembled WGS sequence"/>
</dbReference>
<organism evidence="7 8">
    <name type="scientific">Dibothriocephalus latus</name>
    <name type="common">Fish tapeworm</name>
    <name type="synonym">Diphyllobothrium latum</name>
    <dbReference type="NCBI Taxonomy" id="60516"/>
    <lineage>
        <taxon>Eukaryota</taxon>
        <taxon>Metazoa</taxon>
        <taxon>Spiralia</taxon>
        <taxon>Lophotrochozoa</taxon>
        <taxon>Platyhelminthes</taxon>
        <taxon>Cestoda</taxon>
        <taxon>Eucestoda</taxon>
        <taxon>Diphyllobothriidea</taxon>
        <taxon>Diphyllobothriidae</taxon>
        <taxon>Dibothriocephalus</taxon>
    </lineage>
</organism>
<evidence type="ECO:0000256" key="4">
    <source>
        <dbReference type="ARBA" id="ARBA00023136"/>
    </source>
</evidence>
<feature type="transmembrane region" description="Helical" evidence="5">
    <location>
        <begin position="266"/>
        <end position="290"/>
    </location>
</feature>
<sequence length="400" mass="46186">MTTDEATTENQEAEQATVCREFWDSYFRVQIVQTCNFTTKGDLPPVHRTKFWSPIPLSFLAAISNLVTFILLIQVWRILTHSRGSASGQRIAPHHVLFALVSRWERRPKTMHIGLIVFCFFETICHVGITAGQGLHLYIWDQLTCHPFPAPVNGTFTPTLTILPVLGSFLNWLRDGGICSRNWTITIITLTRAEIVIWPLATRTYQRCLRRRRMFFGLLTLFILLSFLLGGIRRMDREMMVCYSKQFRSYCTWDRPYLENLNFQTVYFSFQIIIPWLLILLATIVIVVHLKSAGNPLARRSSHQACSSPRRTAFQRASYSVFLLALLFTICEFPTFAMFTYYILGDPNADMFVWDTTALIFLQIDSLSNFFLLVLTMPTLRRLLQCKTCVFPCKLLSARG</sequence>
<dbReference type="AlphaFoldDB" id="A0A3P7NIN5"/>
<reference evidence="7 8" key="1">
    <citation type="submission" date="2018-11" db="EMBL/GenBank/DDBJ databases">
        <authorList>
            <consortium name="Pathogen Informatics"/>
        </authorList>
    </citation>
    <scope>NUCLEOTIDE SEQUENCE [LARGE SCALE GENOMIC DNA]</scope>
</reference>
<dbReference type="OrthoDB" id="6259709at2759"/>
<evidence type="ECO:0000313" key="8">
    <source>
        <dbReference type="Proteomes" id="UP000281553"/>
    </source>
</evidence>
<keyword evidence="2 5" id="KW-0812">Transmembrane</keyword>
<gene>
    <name evidence="7" type="ORF">DILT_LOCUS5100</name>
</gene>
<dbReference type="EMBL" id="UYRU01046711">
    <property type="protein sequence ID" value="VDN09269.1"/>
    <property type="molecule type" value="Genomic_DNA"/>
</dbReference>
<dbReference type="InterPro" id="IPR017452">
    <property type="entry name" value="GPCR_Rhodpsn_7TM"/>
</dbReference>
<keyword evidence="3 5" id="KW-1133">Transmembrane helix</keyword>
<feature type="transmembrane region" description="Helical" evidence="5">
    <location>
        <begin position="214"/>
        <end position="232"/>
    </location>
</feature>
<dbReference type="SUPFAM" id="SSF81321">
    <property type="entry name" value="Family A G protein-coupled receptor-like"/>
    <property type="match status" value="1"/>
</dbReference>
<feature type="transmembrane region" description="Helical" evidence="5">
    <location>
        <begin position="155"/>
        <end position="173"/>
    </location>
</feature>
<name>A0A3P7NIN5_DIBLA</name>
<dbReference type="Gene3D" id="1.20.1070.10">
    <property type="entry name" value="Rhodopsin 7-helix transmembrane proteins"/>
    <property type="match status" value="1"/>
</dbReference>
<feature type="domain" description="G-protein coupled receptors family 1 profile" evidence="6">
    <location>
        <begin position="183"/>
        <end position="373"/>
    </location>
</feature>
<protein>
    <recommendedName>
        <fullName evidence="6">G-protein coupled receptors family 1 profile domain-containing protein</fullName>
    </recommendedName>
</protein>
<feature type="transmembrane region" description="Helical" evidence="5">
    <location>
        <begin position="51"/>
        <end position="73"/>
    </location>
</feature>
<keyword evidence="4 5" id="KW-0472">Membrane</keyword>
<dbReference type="GO" id="GO:0016020">
    <property type="term" value="C:membrane"/>
    <property type="evidence" value="ECO:0007669"/>
    <property type="project" value="UniProtKB-SubCell"/>
</dbReference>